<sequence length="174" mass="19604">MYPAASKLDQTHPSMTRKVVQTRPQFAQLINTIGTPIRLTDPEAMAKESAKDPVISTVMRHCREGWPPHLSSWEGMRTHPVNIQLQDSVSREAGCLFYGDRLVIFKSRQQQVLTILLQWHLGMQRMKQEALTASILTWTRLTKLSDHGSISHMPIVCGTSKQCSKSSGSFEDVT</sequence>
<protein>
    <submittedName>
        <fullName evidence="1">Transposon Tf2-9 polyprotein</fullName>
    </submittedName>
</protein>
<evidence type="ECO:0000313" key="1">
    <source>
        <dbReference type="EMBL" id="GFR70363.1"/>
    </source>
</evidence>
<evidence type="ECO:0000313" key="2">
    <source>
        <dbReference type="Proteomes" id="UP000762676"/>
    </source>
</evidence>
<reference evidence="1 2" key="1">
    <citation type="journal article" date="2021" name="Elife">
        <title>Chloroplast acquisition without the gene transfer in kleptoplastic sea slugs, Plakobranchus ocellatus.</title>
        <authorList>
            <person name="Maeda T."/>
            <person name="Takahashi S."/>
            <person name="Yoshida T."/>
            <person name="Shimamura S."/>
            <person name="Takaki Y."/>
            <person name="Nagai Y."/>
            <person name="Toyoda A."/>
            <person name="Suzuki Y."/>
            <person name="Arimoto A."/>
            <person name="Ishii H."/>
            <person name="Satoh N."/>
            <person name="Nishiyama T."/>
            <person name="Hasebe M."/>
            <person name="Maruyama T."/>
            <person name="Minagawa J."/>
            <person name="Obokata J."/>
            <person name="Shigenobu S."/>
        </authorList>
    </citation>
    <scope>NUCLEOTIDE SEQUENCE [LARGE SCALE GENOMIC DNA]</scope>
</reference>
<dbReference type="EMBL" id="BMAT01007739">
    <property type="protein sequence ID" value="GFR70363.1"/>
    <property type="molecule type" value="Genomic_DNA"/>
</dbReference>
<gene>
    <name evidence="1" type="ORF">ElyMa_003784400</name>
</gene>
<accession>A0AAV4FAK1</accession>
<organism evidence="1 2">
    <name type="scientific">Elysia marginata</name>
    <dbReference type="NCBI Taxonomy" id="1093978"/>
    <lineage>
        <taxon>Eukaryota</taxon>
        <taxon>Metazoa</taxon>
        <taxon>Spiralia</taxon>
        <taxon>Lophotrochozoa</taxon>
        <taxon>Mollusca</taxon>
        <taxon>Gastropoda</taxon>
        <taxon>Heterobranchia</taxon>
        <taxon>Euthyneura</taxon>
        <taxon>Panpulmonata</taxon>
        <taxon>Sacoglossa</taxon>
        <taxon>Placobranchoidea</taxon>
        <taxon>Plakobranchidae</taxon>
        <taxon>Elysia</taxon>
    </lineage>
</organism>
<proteinExistence type="predicted"/>
<comment type="caution">
    <text evidence="1">The sequence shown here is derived from an EMBL/GenBank/DDBJ whole genome shotgun (WGS) entry which is preliminary data.</text>
</comment>
<keyword evidence="2" id="KW-1185">Reference proteome</keyword>
<dbReference type="AlphaFoldDB" id="A0AAV4FAK1"/>
<dbReference type="Proteomes" id="UP000762676">
    <property type="component" value="Unassembled WGS sequence"/>
</dbReference>
<name>A0AAV4FAK1_9GAST</name>